<feature type="compositionally biased region" description="Acidic residues" evidence="1">
    <location>
        <begin position="194"/>
        <end position="205"/>
    </location>
</feature>
<feature type="region of interest" description="Disordered" evidence="1">
    <location>
        <begin position="189"/>
        <end position="208"/>
    </location>
</feature>
<proteinExistence type="predicted"/>
<dbReference type="Proteomes" id="UP000615446">
    <property type="component" value="Unassembled WGS sequence"/>
</dbReference>
<name>A0A8H3KMQ5_9GLOM</name>
<sequence>MDSDQESSSSSSSSSSSLHQKMDSDQESSPSSSSSSSSSHPTSSIYNKSSYKEIKKEVFIWVDSELKDVYEINNERTWAEQKENIITTLLPPLYKLMNKRYTVSNSDLLRMLHGRWRSRHRVHNIRLQGEEKAKQNKRRTKKNARMQDKKRRRTKATDYLIRSNNKYIRRYPEEDLVKILKDSGYHSEEWEKTDTEEEDDDDVITEESAAKEKSSSIHIYGRWWRSSALCRLLHKRIDPAVKILRKKPQIVKTKRAENFKTTTDELPVGAPNWCLNQEALKRSNRPTNNIPVYDYDTGQEDDNGNHSDTEDDYEEENRANSNKRKRKKTKKKSKKKRREKKHKSKKD</sequence>
<feature type="compositionally biased region" description="Low complexity" evidence="1">
    <location>
        <begin position="7"/>
        <end position="17"/>
    </location>
</feature>
<accession>A0A8H3KMQ5</accession>
<dbReference type="AlphaFoldDB" id="A0A8H3KMQ5"/>
<comment type="caution">
    <text evidence="2">The sequence shown here is derived from an EMBL/GenBank/DDBJ whole genome shotgun (WGS) entry which is preliminary data.</text>
</comment>
<dbReference type="OrthoDB" id="2421582at2759"/>
<evidence type="ECO:0000256" key="1">
    <source>
        <dbReference type="SAM" id="MobiDB-lite"/>
    </source>
</evidence>
<dbReference type="EMBL" id="BLAL01000001">
    <property type="protein sequence ID" value="GES72447.1"/>
    <property type="molecule type" value="Genomic_DNA"/>
</dbReference>
<gene>
    <name evidence="2" type="ORF">RCL2_000001600</name>
</gene>
<protein>
    <submittedName>
        <fullName evidence="2">Uncharacterized protein</fullName>
    </submittedName>
</protein>
<feature type="region of interest" description="Disordered" evidence="1">
    <location>
        <begin position="126"/>
        <end position="154"/>
    </location>
</feature>
<feature type="compositionally biased region" description="Basic residues" evidence="1">
    <location>
        <begin position="135"/>
        <end position="154"/>
    </location>
</feature>
<evidence type="ECO:0000313" key="3">
    <source>
        <dbReference type="Proteomes" id="UP000615446"/>
    </source>
</evidence>
<feature type="region of interest" description="Disordered" evidence="1">
    <location>
        <begin position="284"/>
        <end position="347"/>
    </location>
</feature>
<organism evidence="2 3">
    <name type="scientific">Rhizophagus clarus</name>
    <dbReference type="NCBI Taxonomy" id="94130"/>
    <lineage>
        <taxon>Eukaryota</taxon>
        <taxon>Fungi</taxon>
        <taxon>Fungi incertae sedis</taxon>
        <taxon>Mucoromycota</taxon>
        <taxon>Glomeromycotina</taxon>
        <taxon>Glomeromycetes</taxon>
        <taxon>Glomerales</taxon>
        <taxon>Glomeraceae</taxon>
        <taxon>Rhizophagus</taxon>
    </lineage>
</organism>
<reference evidence="2" key="1">
    <citation type="submission" date="2019-10" db="EMBL/GenBank/DDBJ databases">
        <title>Conservation and host-specific expression of non-tandemly repeated heterogenous ribosome RNA gene in arbuscular mycorrhizal fungi.</title>
        <authorList>
            <person name="Maeda T."/>
            <person name="Kobayashi Y."/>
            <person name="Nakagawa T."/>
            <person name="Ezawa T."/>
            <person name="Yamaguchi K."/>
            <person name="Bino T."/>
            <person name="Nishimoto Y."/>
            <person name="Shigenobu S."/>
            <person name="Kawaguchi M."/>
        </authorList>
    </citation>
    <scope>NUCLEOTIDE SEQUENCE</scope>
    <source>
        <strain evidence="2">HR1</strain>
    </source>
</reference>
<feature type="compositionally biased region" description="Basic residues" evidence="1">
    <location>
        <begin position="321"/>
        <end position="347"/>
    </location>
</feature>
<feature type="compositionally biased region" description="Low complexity" evidence="1">
    <location>
        <begin position="28"/>
        <end position="44"/>
    </location>
</feature>
<feature type="region of interest" description="Disordered" evidence="1">
    <location>
        <begin position="1"/>
        <end position="46"/>
    </location>
</feature>
<evidence type="ECO:0000313" key="2">
    <source>
        <dbReference type="EMBL" id="GES72447.1"/>
    </source>
</evidence>